<sequence length="134" mass="14853">MSSSHASEPELTMADLIESGRDSHEAKEYELALAVFTRAIRSCPCSSRVKQDRCTCKVLQEADTQGLLVSIEAADTCHCNDGKTFDECNNVYHIEALDSRAATYEALNKLDHAMADAERILEMAPRHPDVSHLE</sequence>
<organism evidence="1 2">
    <name type="scientific">Claviceps purpurea (strain 20.1)</name>
    <name type="common">Ergot fungus</name>
    <name type="synonym">Sphacelia segetum</name>
    <dbReference type="NCBI Taxonomy" id="1111077"/>
    <lineage>
        <taxon>Eukaryota</taxon>
        <taxon>Fungi</taxon>
        <taxon>Dikarya</taxon>
        <taxon>Ascomycota</taxon>
        <taxon>Pezizomycotina</taxon>
        <taxon>Sordariomycetes</taxon>
        <taxon>Hypocreomycetidae</taxon>
        <taxon>Hypocreales</taxon>
        <taxon>Clavicipitaceae</taxon>
        <taxon>Claviceps</taxon>
    </lineage>
</organism>
<keyword evidence="2" id="KW-1185">Reference proteome</keyword>
<name>M1VVJ4_CLAP2</name>
<evidence type="ECO:0000313" key="1">
    <source>
        <dbReference type="EMBL" id="CCE29627.1"/>
    </source>
</evidence>
<comment type="caution">
    <text evidence="1">The sequence shown here is derived from an EMBL/GenBank/DDBJ whole genome shotgun (WGS) entry which is preliminary data.</text>
</comment>
<dbReference type="eggNOG" id="ENOG502S69X">
    <property type="taxonomic scope" value="Eukaryota"/>
</dbReference>
<dbReference type="PhylomeDB" id="M1VVJ4"/>
<accession>M1VVJ4</accession>
<dbReference type="Proteomes" id="UP000016801">
    <property type="component" value="Unassembled WGS sequence"/>
</dbReference>
<dbReference type="InterPro" id="IPR011990">
    <property type="entry name" value="TPR-like_helical_dom_sf"/>
</dbReference>
<dbReference type="OrthoDB" id="629492at2759"/>
<dbReference type="VEuPathDB" id="FungiDB:CPUR_03474"/>
<proteinExistence type="predicted"/>
<gene>
    <name evidence="1" type="ORF">CPUR_03474</name>
</gene>
<reference evidence="1 2" key="1">
    <citation type="journal article" date="2013" name="PLoS Genet.">
        <title>Plant-symbiotic fungi as chemical engineers: Multi-genome analysis of the Clavicipitaceae reveals dynamics of alkaloid loci.</title>
        <authorList>
            <person name="Schardl C.L."/>
            <person name="Young C.A."/>
            <person name="Hesse U."/>
            <person name="Amyotte S.G."/>
            <person name="Andreeva K."/>
            <person name="Calie P.J."/>
            <person name="Fleetwood D.J."/>
            <person name="Haws D.C."/>
            <person name="Moore N."/>
            <person name="Oeser B."/>
            <person name="Panaccione D.G."/>
            <person name="Schweri K.K."/>
            <person name="Voisey C.R."/>
            <person name="Farman M.L."/>
            <person name="Jaromczyk J.W."/>
            <person name="Roe B.A."/>
            <person name="O'Sullivan D.M."/>
            <person name="Scott B."/>
            <person name="Tudzynski P."/>
            <person name="An Z."/>
            <person name="Arnaoudova E.G."/>
            <person name="Bullock C.T."/>
            <person name="Charlton N.D."/>
            <person name="Chen L."/>
            <person name="Cox M."/>
            <person name="Dinkins R.D."/>
            <person name="Florea S."/>
            <person name="Glenn A.E."/>
            <person name="Gordon A."/>
            <person name="Gueldener U."/>
            <person name="Harris D.R."/>
            <person name="Hollin W."/>
            <person name="Jaromczyk J."/>
            <person name="Johnson R.D."/>
            <person name="Khan A.K."/>
            <person name="Leistner E."/>
            <person name="Leuchtmann A."/>
            <person name="Li C."/>
            <person name="Liu J."/>
            <person name="Liu J."/>
            <person name="Liu M."/>
            <person name="Mace W."/>
            <person name="Machado C."/>
            <person name="Nagabhyru P."/>
            <person name="Pan J."/>
            <person name="Schmid J."/>
            <person name="Sugawara K."/>
            <person name="Steiner U."/>
            <person name="Takach J.E."/>
            <person name="Tanaka E."/>
            <person name="Webb J.S."/>
            <person name="Wilson E.V."/>
            <person name="Wiseman J.L."/>
            <person name="Yoshida R."/>
            <person name="Zeng Z."/>
        </authorList>
    </citation>
    <scope>NUCLEOTIDE SEQUENCE [LARGE SCALE GENOMIC DNA]</scope>
    <source>
        <strain evidence="1 2">20.1</strain>
    </source>
</reference>
<evidence type="ECO:0000313" key="2">
    <source>
        <dbReference type="Proteomes" id="UP000016801"/>
    </source>
</evidence>
<dbReference type="Gene3D" id="1.25.40.10">
    <property type="entry name" value="Tetratricopeptide repeat domain"/>
    <property type="match status" value="1"/>
</dbReference>
<dbReference type="STRING" id="1111077.M1VVJ4"/>
<dbReference type="HOGENOM" id="CLU_1895988_0_0_1"/>
<dbReference type="EMBL" id="CAGA01000015">
    <property type="protein sequence ID" value="CCE29627.1"/>
    <property type="molecule type" value="Genomic_DNA"/>
</dbReference>
<dbReference type="AlphaFoldDB" id="M1VVJ4"/>
<dbReference type="SUPFAM" id="SSF48452">
    <property type="entry name" value="TPR-like"/>
    <property type="match status" value="1"/>
</dbReference>
<protein>
    <submittedName>
        <fullName evidence="1">Uncharacterized protein</fullName>
    </submittedName>
</protein>